<accession>A0A8P4KDB6</accession>
<keyword evidence="5" id="KW-1133">Transmembrane helix</keyword>
<dbReference type="PANTHER" id="PTHR46490">
    <property type="entry name" value="C-TYPE LECTIN DOMAIN FAMILY 12 MEMBER A-RELATED"/>
    <property type="match status" value="1"/>
</dbReference>
<dbReference type="InterPro" id="IPR016186">
    <property type="entry name" value="C-type_lectin-like/link_sf"/>
</dbReference>
<dbReference type="PANTHER" id="PTHR46490:SF6">
    <property type="entry name" value="ASIALOGLYCOPROTEIN RECEPTOR 1-LIKE-RELATED"/>
    <property type="match status" value="1"/>
</dbReference>
<reference evidence="7" key="1">
    <citation type="submission" date="2025-08" db="UniProtKB">
        <authorList>
            <consortium name="Ensembl"/>
        </authorList>
    </citation>
    <scope>IDENTIFICATION</scope>
</reference>
<evidence type="ECO:0000313" key="8">
    <source>
        <dbReference type="Proteomes" id="UP000694389"/>
    </source>
</evidence>
<comment type="subcellular location">
    <subcellularLocation>
        <location evidence="1">Membrane</location>
        <topology evidence="1">Single-pass membrane protein</topology>
    </subcellularLocation>
</comment>
<keyword evidence="5" id="KW-0472">Membrane</keyword>
<evidence type="ECO:0000256" key="5">
    <source>
        <dbReference type="SAM" id="Phobius"/>
    </source>
</evidence>
<dbReference type="GeneTree" id="ENSGT00940000167252"/>
<feature type="domain" description="C-type lectin" evidence="6">
    <location>
        <begin position="154"/>
        <end position="269"/>
    </location>
</feature>
<dbReference type="SMART" id="SM00034">
    <property type="entry name" value="CLECT"/>
    <property type="match status" value="1"/>
</dbReference>
<dbReference type="InterPro" id="IPR016187">
    <property type="entry name" value="CTDL_fold"/>
</dbReference>
<evidence type="ECO:0000259" key="6">
    <source>
        <dbReference type="PROSITE" id="PS50041"/>
    </source>
</evidence>
<evidence type="ECO:0000256" key="4">
    <source>
        <dbReference type="ARBA" id="ARBA00023180"/>
    </source>
</evidence>
<dbReference type="InterPro" id="IPR001304">
    <property type="entry name" value="C-type_lectin-like"/>
</dbReference>
<dbReference type="Gene3D" id="3.10.100.10">
    <property type="entry name" value="Mannose-Binding Protein A, subunit A"/>
    <property type="match status" value="1"/>
</dbReference>
<dbReference type="GeneID" id="127357403"/>
<dbReference type="RefSeq" id="XP_051245558.1">
    <property type="nucleotide sequence ID" value="XM_051389598.1"/>
</dbReference>
<evidence type="ECO:0000256" key="1">
    <source>
        <dbReference type="ARBA" id="ARBA00004167"/>
    </source>
</evidence>
<dbReference type="Pfam" id="PF00059">
    <property type="entry name" value="Lectin_C"/>
    <property type="match status" value="1"/>
</dbReference>
<dbReference type="Ensembl" id="ENSDLAT00005071284.1">
    <property type="protein sequence ID" value="ENSDLAP00005066849.1"/>
    <property type="gene ID" value="ENSDLAG00005031690.1"/>
</dbReference>
<gene>
    <name evidence="7" type="primary">LOC127357403</name>
</gene>
<keyword evidence="2" id="KW-0430">Lectin</keyword>
<dbReference type="GO" id="GO:0030246">
    <property type="term" value="F:carbohydrate binding"/>
    <property type="evidence" value="ECO:0007669"/>
    <property type="project" value="UniProtKB-KW"/>
</dbReference>
<dbReference type="InterPro" id="IPR033992">
    <property type="entry name" value="NKR-like_CTLD"/>
</dbReference>
<feature type="transmembrane region" description="Helical" evidence="5">
    <location>
        <begin position="72"/>
        <end position="96"/>
    </location>
</feature>
<evidence type="ECO:0000256" key="2">
    <source>
        <dbReference type="ARBA" id="ARBA00022734"/>
    </source>
</evidence>
<keyword evidence="8" id="KW-1185">Reference proteome</keyword>
<dbReference type="PROSITE" id="PS50041">
    <property type="entry name" value="C_TYPE_LECTIN_2"/>
    <property type="match status" value="1"/>
</dbReference>
<dbReference type="OrthoDB" id="8935730at2759"/>
<dbReference type="Proteomes" id="UP000694389">
    <property type="component" value="Unassembled WGS sequence"/>
</dbReference>
<sequence>MSFNIYEDPNLTMNVKYSKVLRDDRGQREERVVDIYESADTSRHHRVDLPTQAGGAHTQKHLAAVQRNPFRAAALILGLLCLLLVVGVTVLSKFYISVILDKYMINKSYVELQTSYKELQTSYKQLQTSYDNSLCHSEGNQSQTQGNITRWKRFRCSCYYKSTEMKSWTDGRKDCQTRGADLVIINGKEEHEFVTKLTEQADSWIGLQSVKIKDWPETWDWKWVDGSIPSYLTWKVEVNSKAVSGSTGYINLKGAFNHINSGSQQWICEKPIY</sequence>
<dbReference type="OMA" id="YYASTEK"/>
<organism evidence="7 8">
    <name type="scientific">Dicentrarchus labrax</name>
    <name type="common">European seabass</name>
    <name type="synonym">Morone labrax</name>
    <dbReference type="NCBI Taxonomy" id="13489"/>
    <lineage>
        <taxon>Eukaryota</taxon>
        <taxon>Metazoa</taxon>
        <taxon>Chordata</taxon>
        <taxon>Craniata</taxon>
        <taxon>Vertebrata</taxon>
        <taxon>Euteleostomi</taxon>
        <taxon>Actinopterygii</taxon>
        <taxon>Neopterygii</taxon>
        <taxon>Teleostei</taxon>
        <taxon>Neoteleostei</taxon>
        <taxon>Acanthomorphata</taxon>
        <taxon>Eupercaria</taxon>
        <taxon>Moronidae</taxon>
        <taxon>Dicentrarchus</taxon>
    </lineage>
</organism>
<evidence type="ECO:0000313" key="7">
    <source>
        <dbReference type="Ensembl" id="ENSDLAP00005066849.1"/>
    </source>
</evidence>
<evidence type="ECO:0000256" key="3">
    <source>
        <dbReference type="ARBA" id="ARBA00023157"/>
    </source>
</evidence>
<proteinExistence type="predicted"/>
<dbReference type="GO" id="GO:0016020">
    <property type="term" value="C:membrane"/>
    <property type="evidence" value="ECO:0007669"/>
    <property type="project" value="UniProtKB-SubCell"/>
</dbReference>
<reference evidence="7" key="2">
    <citation type="submission" date="2025-09" db="UniProtKB">
        <authorList>
            <consortium name="Ensembl"/>
        </authorList>
    </citation>
    <scope>IDENTIFICATION</scope>
</reference>
<keyword evidence="5" id="KW-0812">Transmembrane</keyword>
<dbReference type="SUPFAM" id="SSF56436">
    <property type="entry name" value="C-type lectin-like"/>
    <property type="match status" value="1"/>
</dbReference>
<dbReference type="AlphaFoldDB" id="A0A8P4KDB6"/>
<keyword evidence="3" id="KW-1015">Disulfide bond</keyword>
<dbReference type="CDD" id="cd03593">
    <property type="entry name" value="CLECT_NK_receptors_like"/>
    <property type="match status" value="1"/>
</dbReference>
<keyword evidence="4" id="KW-0325">Glycoprotein</keyword>
<protein>
    <recommendedName>
        <fullName evidence="6">C-type lectin domain-containing protein</fullName>
    </recommendedName>
</protein>
<name>A0A8P4KDB6_DICLA</name>
<dbReference type="InterPro" id="IPR052309">
    <property type="entry name" value="C-type_Lectin_Domain_Fam1"/>
</dbReference>